<dbReference type="InterPro" id="IPR001227">
    <property type="entry name" value="Ac_transferase_dom_sf"/>
</dbReference>
<dbReference type="Pfam" id="PF00698">
    <property type="entry name" value="Acyl_transf_1"/>
    <property type="match status" value="1"/>
</dbReference>
<name>A0A919NA69_9ACTN</name>
<evidence type="ECO:0000313" key="4">
    <source>
        <dbReference type="EMBL" id="GIF07070.1"/>
    </source>
</evidence>
<dbReference type="InterPro" id="IPR014043">
    <property type="entry name" value="Acyl_transferase_dom"/>
</dbReference>
<gene>
    <name evidence="4" type="ORF">Asi03nite_46080</name>
</gene>
<proteinExistence type="predicted"/>
<evidence type="ECO:0000259" key="3">
    <source>
        <dbReference type="SMART" id="SM00827"/>
    </source>
</evidence>
<sequence>MVDPAQVGDVSAGTPVDPGRPAVFLLPGQGSQHVRMAAGLYGRHEDFSAAMDMVFALIGKDGAAVRADWLSATPRVPIEHVIRSQILLFAVDYAIGVQLRAWGVRPAALLGHSVGEIAGAVLAGVFELRDAVHLMWDRICRLAKAPPGGMAAVAATPDQVLPFLEDGVVIGAVNAPRQVVLSGPAAGLDTVTARLRAAGFTLRPVAASTAFHSPMLREVAEQAVPVIARMTARAPKTTLMSGYTAAPLTAEQVTDARFWASHPVAPVRFWPALERLLREVPQCVLIEVGPGQWLSTLARRHPAVLAGRCLVRPSLPARPAGDEADLECFERLGAGLARPVRW</sequence>
<protein>
    <recommendedName>
        <fullName evidence="3">Malonyl-CoA:ACP transacylase (MAT) domain-containing protein</fullName>
    </recommendedName>
</protein>
<dbReference type="GO" id="GO:0071770">
    <property type="term" value="P:DIM/DIP cell wall layer assembly"/>
    <property type="evidence" value="ECO:0007669"/>
    <property type="project" value="TreeGrafter"/>
</dbReference>
<dbReference type="PANTHER" id="PTHR43775:SF37">
    <property type="entry name" value="SI:DKEY-61P9.11"/>
    <property type="match status" value="1"/>
</dbReference>
<dbReference type="Gene3D" id="3.40.366.10">
    <property type="entry name" value="Malonyl-Coenzyme A Acyl Carrier Protein, domain 2"/>
    <property type="match status" value="1"/>
</dbReference>
<dbReference type="GO" id="GO:0005737">
    <property type="term" value="C:cytoplasm"/>
    <property type="evidence" value="ECO:0007669"/>
    <property type="project" value="TreeGrafter"/>
</dbReference>
<dbReference type="GO" id="GO:0004312">
    <property type="term" value="F:fatty acid synthase activity"/>
    <property type="evidence" value="ECO:0007669"/>
    <property type="project" value="TreeGrafter"/>
</dbReference>
<dbReference type="GO" id="GO:0006633">
    <property type="term" value="P:fatty acid biosynthetic process"/>
    <property type="evidence" value="ECO:0007669"/>
    <property type="project" value="TreeGrafter"/>
</dbReference>
<dbReference type="AlphaFoldDB" id="A0A919NA69"/>
<dbReference type="Gene3D" id="3.30.70.3290">
    <property type="match status" value="1"/>
</dbReference>
<dbReference type="PANTHER" id="PTHR43775">
    <property type="entry name" value="FATTY ACID SYNTHASE"/>
    <property type="match status" value="1"/>
</dbReference>
<dbReference type="SMART" id="SM00827">
    <property type="entry name" value="PKS_AT"/>
    <property type="match status" value="1"/>
</dbReference>
<dbReference type="SUPFAM" id="SSF55048">
    <property type="entry name" value="Probable ACP-binding domain of malonyl-CoA ACP transacylase"/>
    <property type="match status" value="1"/>
</dbReference>
<keyword evidence="1" id="KW-0596">Phosphopantetheine</keyword>
<dbReference type="GO" id="GO:0005886">
    <property type="term" value="C:plasma membrane"/>
    <property type="evidence" value="ECO:0007669"/>
    <property type="project" value="TreeGrafter"/>
</dbReference>
<comment type="caution">
    <text evidence="4">The sequence shown here is derived from an EMBL/GenBank/DDBJ whole genome shotgun (WGS) entry which is preliminary data.</text>
</comment>
<dbReference type="Proteomes" id="UP000629619">
    <property type="component" value="Unassembled WGS sequence"/>
</dbReference>
<dbReference type="InterPro" id="IPR016036">
    <property type="entry name" value="Malonyl_transacylase_ACP-bd"/>
</dbReference>
<organism evidence="4 5">
    <name type="scientific">Actinoplanes siamensis</name>
    <dbReference type="NCBI Taxonomy" id="1223317"/>
    <lineage>
        <taxon>Bacteria</taxon>
        <taxon>Bacillati</taxon>
        <taxon>Actinomycetota</taxon>
        <taxon>Actinomycetes</taxon>
        <taxon>Micromonosporales</taxon>
        <taxon>Micromonosporaceae</taxon>
        <taxon>Actinoplanes</taxon>
    </lineage>
</organism>
<dbReference type="EMBL" id="BOMW01000044">
    <property type="protein sequence ID" value="GIF07070.1"/>
    <property type="molecule type" value="Genomic_DNA"/>
</dbReference>
<keyword evidence="2" id="KW-0597">Phosphoprotein</keyword>
<dbReference type="InterPro" id="IPR050091">
    <property type="entry name" value="PKS_NRPS_Biosynth_Enz"/>
</dbReference>
<evidence type="ECO:0000256" key="1">
    <source>
        <dbReference type="ARBA" id="ARBA00022450"/>
    </source>
</evidence>
<evidence type="ECO:0000256" key="2">
    <source>
        <dbReference type="ARBA" id="ARBA00022553"/>
    </source>
</evidence>
<feature type="domain" description="Malonyl-CoA:ACP transacylase (MAT)" evidence="3">
    <location>
        <begin position="25"/>
        <end position="319"/>
    </location>
</feature>
<dbReference type="SUPFAM" id="SSF52151">
    <property type="entry name" value="FabD/lysophospholipase-like"/>
    <property type="match status" value="1"/>
</dbReference>
<dbReference type="RefSeq" id="WP_203682485.1">
    <property type="nucleotide sequence ID" value="NZ_BOMW01000044.1"/>
</dbReference>
<dbReference type="InterPro" id="IPR016035">
    <property type="entry name" value="Acyl_Trfase/lysoPLipase"/>
</dbReference>
<reference evidence="4" key="1">
    <citation type="submission" date="2021-01" db="EMBL/GenBank/DDBJ databases">
        <title>Whole genome shotgun sequence of Actinoplanes siamensis NBRC 109076.</title>
        <authorList>
            <person name="Komaki H."/>
            <person name="Tamura T."/>
        </authorList>
    </citation>
    <scope>NUCLEOTIDE SEQUENCE</scope>
    <source>
        <strain evidence="4">NBRC 109076</strain>
    </source>
</reference>
<accession>A0A919NA69</accession>
<keyword evidence="5" id="KW-1185">Reference proteome</keyword>
<evidence type="ECO:0000313" key="5">
    <source>
        <dbReference type="Proteomes" id="UP000629619"/>
    </source>
</evidence>